<organism evidence="1 2">
    <name type="scientific">Caenorhabditis briggsae</name>
    <dbReference type="NCBI Taxonomy" id="6238"/>
    <lineage>
        <taxon>Eukaryota</taxon>
        <taxon>Metazoa</taxon>
        <taxon>Ecdysozoa</taxon>
        <taxon>Nematoda</taxon>
        <taxon>Chromadorea</taxon>
        <taxon>Rhabditida</taxon>
        <taxon>Rhabditina</taxon>
        <taxon>Rhabditomorpha</taxon>
        <taxon>Rhabditoidea</taxon>
        <taxon>Rhabditidae</taxon>
        <taxon>Peloderinae</taxon>
        <taxon>Caenorhabditis</taxon>
    </lineage>
</organism>
<reference evidence="1 2" key="2">
    <citation type="journal article" date="2011" name="PLoS Genet.">
        <title>Caenorhabditis briggsae recombinant inbred line genotypes reveal inter-strain incompatibility and the evolution of recombination.</title>
        <authorList>
            <person name="Ross J.A."/>
            <person name="Koboldt D.C."/>
            <person name="Staisch J.E."/>
            <person name="Chamberlin H.M."/>
            <person name="Gupta B.P."/>
            <person name="Miller R.D."/>
            <person name="Baird S.E."/>
            <person name="Haag E.S."/>
        </authorList>
    </citation>
    <scope>NUCLEOTIDE SEQUENCE [LARGE SCALE GENOMIC DNA]</scope>
    <source>
        <strain evidence="1 2">AF16</strain>
    </source>
</reference>
<evidence type="ECO:0000313" key="2">
    <source>
        <dbReference type="Proteomes" id="UP000008549"/>
    </source>
</evidence>
<dbReference type="RefSeq" id="XP_045100162.1">
    <property type="nucleotide sequence ID" value="XM_045237802.1"/>
</dbReference>
<dbReference type="HOGENOM" id="CLU_1751338_0_0_1"/>
<dbReference type="InParanoid" id="B6IL50"/>
<proteinExistence type="predicted"/>
<evidence type="ECO:0000313" key="1">
    <source>
        <dbReference type="EMBL" id="CAS00603.1"/>
    </source>
</evidence>
<dbReference type="CTD" id="68918598"/>
<protein>
    <submittedName>
        <fullName evidence="1">Protein CBG27140</fullName>
    </submittedName>
</protein>
<accession>B6IL50</accession>
<dbReference type="KEGG" id="cbr:CBG_27140"/>
<name>B6IL50_CAEBR</name>
<gene>
    <name evidence="1" type="ORF">CBG27140</name>
    <name evidence="1" type="ORF">CBG_27140</name>
</gene>
<dbReference type="GeneID" id="68918598"/>
<dbReference type="Proteomes" id="UP000008549">
    <property type="component" value="Unassembled WGS sequence"/>
</dbReference>
<reference evidence="1 2" key="1">
    <citation type="journal article" date="2003" name="PLoS Biol.">
        <title>The genome sequence of Caenorhabditis briggsae: a platform for comparative genomics.</title>
        <authorList>
            <person name="Stein L.D."/>
            <person name="Bao Z."/>
            <person name="Blasiar D."/>
            <person name="Blumenthal T."/>
            <person name="Brent M.R."/>
            <person name="Chen N."/>
            <person name="Chinwalla A."/>
            <person name="Clarke L."/>
            <person name="Clee C."/>
            <person name="Coghlan A."/>
            <person name="Coulson A."/>
            <person name="D'Eustachio P."/>
            <person name="Fitch D.H."/>
            <person name="Fulton L.A."/>
            <person name="Fulton R.E."/>
            <person name="Griffiths-Jones S."/>
            <person name="Harris T.W."/>
            <person name="Hillier L.W."/>
            <person name="Kamath R."/>
            <person name="Kuwabara P.E."/>
            <person name="Mardis E.R."/>
            <person name="Marra M.A."/>
            <person name="Miner T.L."/>
            <person name="Minx P."/>
            <person name="Mullikin J.C."/>
            <person name="Plumb R.W."/>
            <person name="Rogers J."/>
            <person name="Schein J.E."/>
            <person name="Sohrmann M."/>
            <person name="Spieth J."/>
            <person name="Stajich J.E."/>
            <person name="Wei C."/>
            <person name="Willey D."/>
            <person name="Wilson R.K."/>
            <person name="Durbin R."/>
            <person name="Waterston R.H."/>
        </authorList>
    </citation>
    <scope>NUCLEOTIDE SEQUENCE [LARGE SCALE GENOMIC DNA]</scope>
    <source>
        <strain evidence="1 2">AF16</strain>
    </source>
</reference>
<dbReference type="AlphaFoldDB" id="B6IL50"/>
<keyword evidence="2" id="KW-1185">Reference proteome</keyword>
<sequence length="149" mass="17496">MKIEKQTSWVSSSDVFAFPEYFFALPRFLITNRTVYPAINYLKELHVQTVIDMIVLFYRKKILILIHCFLFLQKHVLQFCNEHLYRFSTAGLSVPSSLVAINKVITFCTSPFCTDLKQMAFIIDVMDIQLRLQIKLFTYNQITKNLISI</sequence>
<dbReference type="EMBL" id="HE601047">
    <property type="protein sequence ID" value="CAS00603.1"/>
    <property type="molecule type" value="Genomic_DNA"/>
</dbReference>